<dbReference type="GO" id="GO:0016810">
    <property type="term" value="F:hydrolase activity, acting on carbon-nitrogen (but not peptide) bonds"/>
    <property type="evidence" value="ECO:0007669"/>
    <property type="project" value="InterPro"/>
</dbReference>
<dbReference type="EMBL" id="CP031264">
    <property type="protein sequence ID" value="AXI81346.1"/>
    <property type="molecule type" value="Genomic_DNA"/>
</dbReference>
<dbReference type="InterPro" id="IPR050248">
    <property type="entry name" value="Polysacc_deacetylase_ArnD"/>
</dbReference>
<organism evidence="4 5">
    <name type="scientific">Peterkaempfera bronchialis</name>
    <dbReference type="NCBI Taxonomy" id="2126346"/>
    <lineage>
        <taxon>Bacteria</taxon>
        <taxon>Bacillati</taxon>
        <taxon>Actinomycetota</taxon>
        <taxon>Actinomycetes</taxon>
        <taxon>Kitasatosporales</taxon>
        <taxon>Streptomycetaceae</taxon>
        <taxon>Peterkaempfera</taxon>
    </lineage>
</organism>
<dbReference type="PROSITE" id="PS51677">
    <property type="entry name" value="NODB"/>
    <property type="match status" value="1"/>
</dbReference>
<dbReference type="InterPro" id="IPR011330">
    <property type="entry name" value="Glyco_hydro/deAcase_b/a-brl"/>
</dbReference>
<evidence type="ECO:0000259" key="3">
    <source>
        <dbReference type="PROSITE" id="PS51677"/>
    </source>
</evidence>
<proteinExistence type="predicted"/>
<feature type="domain" description="NodB homology" evidence="3">
    <location>
        <begin position="105"/>
        <end position="282"/>
    </location>
</feature>
<sequence>MHGSSRTATGRMAGAAVLAAALTACATGAPGRAAPTGGGPAPSASPTTAGTPARPDADAQRQAAYWRAWHLTPLKPAPKPPAVPPVKLGGPGPIPVVSRIPTRDRVVFLTIDDGAEKDPRFVRMMRELKVPVTMFLTDAAIRPDYGYFTPLQRLGNTIQNHTLTHPDLPTLGAEAQRAEICGQQQKLAKEYGTAPTLFRPPYGNYNAATLEAAKSCGIRAVVLWKESMQITDMQYQTADRKLRPGDIVLAHFRGPAELKNHTMTEMFGSLLHRIQQQGFSVGRLDDYLGPPH</sequence>
<feature type="chain" id="PRO_5038612069" evidence="2">
    <location>
        <begin position="27"/>
        <end position="292"/>
    </location>
</feature>
<dbReference type="AlphaFoldDB" id="A0A345T5U1"/>
<evidence type="ECO:0000313" key="4">
    <source>
        <dbReference type="EMBL" id="AXI81346.1"/>
    </source>
</evidence>
<dbReference type="SUPFAM" id="SSF88713">
    <property type="entry name" value="Glycoside hydrolase/deacetylase"/>
    <property type="match status" value="1"/>
</dbReference>
<evidence type="ECO:0000256" key="2">
    <source>
        <dbReference type="SAM" id="SignalP"/>
    </source>
</evidence>
<dbReference type="RefSeq" id="WP_114914692.1">
    <property type="nucleotide sequence ID" value="NZ_CP031264.1"/>
</dbReference>
<dbReference type="KEGG" id="stri:C7M71_011645"/>
<evidence type="ECO:0000313" key="5">
    <source>
        <dbReference type="Proteomes" id="UP000249340"/>
    </source>
</evidence>
<name>A0A345T5U1_9ACTN</name>
<dbReference type="OrthoDB" id="3373088at2"/>
<dbReference type="GO" id="GO:0005975">
    <property type="term" value="P:carbohydrate metabolic process"/>
    <property type="evidence" value="ECO:0007669"/>
    <property type="project" value="InterPro"/>
</dbReference>
<keyword evidence="2" id="KW-0732">Signal</keyword>
<dbReference type="PANTHER" id="PTHR10587:SF134">
    <property type="entry name" value="SECRETED PROTEIN"/>
    <property type="match status" value="1"/>
</dbReference>
<gene>
    <name evidence="4" type="ORF">C7M71_011645</name>
</gene>
<feature type="region of interest" description="Disordered" evidence="1">
    <location>
        <begin position="30"/>
        <end position="61"/>
    </location>
</feature>
<dbReference type="PANTHER" id="PTHR10587">
    <property type="entry name" value="GLYCOSYL TRANSFERASE-RELATED"/>
    <property type="match status" value="1"/>
</dbReference>
<dbReference type="CDD" id="cd10917">
    <property type="entry name" value="CE4_NodB_like_6s_7s"/>
    <property type="match status" value="1"/>
</dbReference>
<reference evidence="5" key="1">
    <citation type="submission" date="2018-07" db="EMBL/GenBank/DDBJ databases">
        <title>Streptacidiphilus bronchialis DSM 106435 chromosome.</title>
        <authorList>
            <person name="Batra D."/>
            <person name="Gulvik C.A."/>
        </authorList>
    </citation>
    <scope>NUCLEOTIDE SEQUENCE [LARGE SCALE GENOMIC DNA]</scope>
    <source>
        <strain evidence="5">DSM 106435</strain>
    </source>
</reference>
<keyword evidence="5" id="KW-1185">Reference proteome</keyword>
<dbReference type="Pfam" id="PF01522">
    <property type="entry name" value="Polysacc_deac_1"/>
    <property type="match status" value="1"/>
</dbReference>
<dbReference type="Proteomes" id="UP000249340">
    <property type="component" value="Chromosome"/>
</dbReference>
<protein>
    <submittedName>
        <fullName evidence="4">Polysaccharide deacetylase family protein</fullName>
    </submittedName>
</protein>
<evidence type="ECO:0000256" key="1">
    <source>
        <dbReference type="SAM" id="MobiDB-lite"/>
    </source>
</evidence>
<dbReference type="PROSITE" id="PS51257">
    <property type="entry name" value="PROKAR_LIPOPROTEIN"/>
    <property type="match status" value="1"/>
</dbReference>
<accession>A0A345T5U1</accession>
<feature type="signal peptide" evidence="2">
    <location>
        <begin position="1"/>
        <end position="26"/>
    </location>
</feature>
<dbReference type="Gene3D" id="3.20.20.370">
    <property type="entry name" value="Glycoside hydrolase/deacetylase"/>
    <property type="match status" value="1"/>
</dbReference>
<dbReference type="InterPro" id="IPR002509">
    <property type="entry name" value="NODB_dom"/>
</dbReference>